<dbReference type="PROSITE" id="PS50968">
    <property type="entry name" value="BIOTINYL_LIPOYL"/>
    <property type="match status" value="1"/>
</dbReference>
<comment type="subunit">
    <text evidence="5">The glycine cleavage system is composed of four proteins: P, T, L and H.</text>
</comment>
<dbReference type="CDD" id="cd06848">
    <property type="entry name" value="GCS_H"/>
    <property type="match status" value="1"/>
</dbReference>
<keyword evidence="8" id="KW-1185">Reference proteome</keyword>
<evidence type="ECO:0000313" key="8">
    <source>
        <dbReference type="Proteomes" id="UP000250043"/>
    </source>
</evidence>
<dbReference type="GO" id="GO:0005960">
    <property type="term" value="C:glycine cleavage complex"/>
    <property type="evidence" value="ECO:0007669"/>
    <property type="project" value="UniProtKB-UniRule"/>
</dbReference>
<proteinExistence type="inferred from homology"/>
<dbReference type="PROSITE" id="PS00189">
    <property type="entry name" value="LIPOYL"/>
    <property type="match status" value="1"/>
</dbReference>
<dbReference type="PANTHER" id="PTHR11715">
    <property type="entry name" value="GLYCINE CLEAVAGE SYSTEM H PROTEIN"/>
    <property type="match status" value="1"/>
</dbReference>
<organism evidence="7 8">
    <name type="scientific">Obba rivulosa</name>
    <dbReference type="NCBI Taxonomy" id="1052685"/>
    <lineage>
        <taxon>Eukaryota</taxon>
        <taxon>Fungi</taxon>
        <taxon>Dikarya</taxon>
        <taxon>Basidiomycota</taxon>
        <taxon>Agaricomycotina</taxon>
        <taxon>Agaricomycetes</taxon>
        <taxon>Polyporales</taxon>
        <taxon>Gelatoporiaceae</taxon>
        <taxon>Obba</taxon>
    </lineage>
</organism>
<dbReference type="Gene3D" id="2.40.50.100">
    <property type="match status" value="1"/>
</dbReference>
<dbReference type="Pfam" id="PF01597">
    <property type="entry name" value="GCV_H"/>
    <property type="match status" value="1"/>
</dbReference>
<evidence type="ECO:0000256" key="4">
    <source>
        <dbReference type="PIRSR" id="PIRSR617453-50"/>
    </source>
</evidence>
<evidence type="ECO:0000313" key="7">
    <source>
        <dbReference type="EMBL" id="OCH95793.1"/>
    </source>
</evidence>
<feature type="modified residue" description="N6-lipoyllysine" evidence="4">
    <location>
        <position position="99"/>
    </location>
</feature>
<accession>A0A8E2DUA6</accession>
<comment type="subcellular location">
    <subcellularLocation>
        <location evidence="5">Mitochondrion</location>
    </subcellularLocation>
</comment>
<evidence type="ECO:0000259" key="6">
    <source>
        <dbReference type="PROSITE" id="PS50968"/>
    </source>
</evidence>
<evidence type="ECO:0000256" key="2">
    <source>
        <dbReference type="ARBA" id="ARBA00022823"/>
    </source>
</evidence>
<dbReference type="InterPro" id="IPR002930">
    <property type="entry name" value="GCV_H"/>
</dbReference>
<evidence type="ECO:0000256" key="3">
    <source>
        <dbReference type="ARBA" id="ARBA00022946"/>
    </source>
</evidence>
<dbReference type="InterPro" id="IPR033753">
    <property type="entry name" value="GCV_H/Fam206"/>
</dbReference>
<keyword evidence="2 4" id="KW-0450">Lipoyl</keyword>
<reference evidence="7 8" key="1">
    <citation type="submission" date="2016-07" db="EMBL/GenBank/DDBJ databases">
        <title>Draft genome of the white-rot fungus Obba rivulosa 3A-2.</title>
        <authorList>
            <consortium name="DOE Joint Genome Institute"/>
            <person name="Miettinen O."/>
            <person name="Riley R."/>
            <person name="Acob R."/>
            <person name="Barry K."/>
            <person name="Cullen D."/>
            <person name="De Vries R."/>
            <person name="Hainaut M."/>
            <person name="Hatakka A."/>
            <person name="Henrissat B."/>
            <person name="Hilden K."/>
            <person name="Kuo R."/>
            <person name="Labutti K."/>
            <person name="Lipzen A."/>
            <person name="Makela M.R."/>
            <person name="Sandor L."/>
            <person name="Spatafora J.W."/>
            <person name="Grigoriev I.V."/>
            <person name="Hibbett D.S."/>
        </authorList>
    </citation>
    <scope>NUCLEOTIDE SEQUENCE [LARGE SCALE GENOMIC DNA]</scope>
    <source>
        <strain evidence="7 8">3A-2</strain>
    </source>
</reference>
<comment type="cofactor">
    <cofactor evidence="5">
        <name>(R)-lipoate</name>
        <dbReference type="ChEBI" id="CHEBI:83088"/>
    </cofactor>
    <text evidence="5">Binds 1 lipoyl cofactor covalently.</text>
</comment>
<dbReference type="HAMAP" id="MF_00272">
    <property type="entry name" value="GcvH"/>
    <property type="match status" value="1"/>
</dbReference>
<comment type="similarity">
    <text evidence="1 5">Belongs to the GcvH family.</text>
</comment>
<dbReference type="GO" id="GO:0019464">
    <property type="term" value="P:glycine decarboxylation via glycine cleavage system"/>
    <property type="evidence" value="ECO:0007669"/>
    <property type="project" value="UniProtKB-UniRule"/>
</dbReference>
<sequence length="166" mass="18198">MFSALRQASRSSAFAVRAAQRQAGVRRLPRATPFVRTLITKGYSKEHEALIFDDSTNIGTICISNHAQEKLGDVVYVELATPGTKVEQGESIGALESVKATSDIYSPVSGIIEEVNTTLSDRPGLINQSPEKDGWVCKIKIDNPSDVKSLMNEEAYEKFCTEESDE</sequence>
<dbReference type="GO" id="GO:0005739">
    <property type="term" value="C:mitochondrion"/>
    <property type="evidence" value="ECO:0007669"/>
    <property type="project" value="UniProtKB-SubCell"/>
</dbReference>
<keyword evidence="3 5" id="KW-0809">Transit peptide</keyword>
<dbReference type="OrthoDB" id="10264154at2759"/>
<dbReference type="InterPro" id="IPR000089">
    <property type="entry name" value="Biotin_lipoyl"/>
</dbReference>
<dbReference type="PANTHER" id="PTHR11715:SF3">
    <property type="entry name" value="GLYCINE CLEAVAGE SYSTEM H PROTEIN-RELATED"/>
    <property type="match status" value="1"/>
</dbReference>
<dbReference type="EMBL" id="KV722334">
    <property type="protein sequence ID" value="OCH95793.1"/>
    <property type="molecule type" value="Genomic_DNA"/>
</dbReference>
<dbReference type="InterPro" id="IPR011053">
    <property type="entry name" value="Single_hybrid_motif"/>
</dbReference>
<evidence type="ECO:0000256" key="5">
    <source>
        <dbReference type="RuleBase" id="RU364055"/>
    </source>
</evidence>
<dbReference type="GO" id="GO:0009249">
    <property type="term" value="P:protein lipoylation"/>
    <property type="evidence" value="ECO:0007669"/>
    <property type="project" value="TreeGrafter"/>
</dbReference>
<protein>
    <recommendedName>
        <fullName evidence="5">Glycine cleavage system H protein</fullName>
    </recommendedName>
</protein>
<dbReference type="NCBIfam" id="TIGR00527">
    <property type="entry name" value="gcvH"/>
    <property type="match status" value="1"/>
</dbReference>
<dbReference type="InterPro" id="IPR017453">
    <property type="entry name" value="GCV_H_sub"/>
</dbReference>
<keyword evidence="5" id="KW-0496">Mitochondrion</keyword>
<dbReference type="AlphaFoldDB" id="A0A8E2DUA6"/>
<dbReference type="InterPro" id="IPR003016">
    <property type="entry name" value="2-oxoA_DH_lipoyl-BS"/>
</dbReference>
<feature type="domain" description="Lipoyl-binding" evidence="6">
    <location>
        <begin position="58"/>
        <end position="140"/>
    </location>
</feature>
<dbReference type="NCBIfam" id="NF002270">
    <property type="entry name" value="PRK01202.1"/>
    <property type="match status" value="1"/>
</dbReference>
<evidence type="ECO:0000256" key="1">
    <source>
        <dbReference type="ARBA" id="ARBA00009249"/>
    </source>
</evidence>
<dbReference type="Proteomes" id="UP000250043">
    <property type="component" value="Unassembled WGS sequence"/>
</dbReference>
<name>A0A8E2DUA6_9APHY</name>
<gene>
    <name evidence="7" type="ORF">OBBRIDRAFT_816375</name>
</gene>
<comment type="function">
    <text evidence="5">The H protein shuttles the methylamine group of glycine from the P protein to the T protein.</text>
</comment>
<dbReference type="SUPFAM" id="SSF51230">
    <property type="entry name" value="Single hybrid motif"/>
    <property type="match status" value="1"/>
</dbReference>